<proteinExistence type="predicted"/>
<keyword evidence="2" id="KW-0472">Membrane</keyword>
<sequence length="192" mass="21441">MSAVTDIISTLSLERESIQYKQSYHEFLPLSGVEEPVSATHRVGTILKINQVRSSCLHISDTFVDPSSGITHQCSYICDYVYPDQSYPDCGELCPDLFKCLVHAQNIGMVPSEHAGNTSDATTTSPQLIWIITIISVMSILLLSLIVLIAVMLRKRFHRRDADNDLSSKAHLRPTTDQQQTNCLAYSDEPQK</sequence>
<feature type="transmembrane region" description="Helical" evidence="2">
    <location>
        <begin position="128"/>
        <end position="153"/>
    </location>
</feature>
<evidence type="ECO:0000256" key="1">
    <source>
        <dbReference type="SAM" id="MobiDB-lite"/>
    </source>
</evidence>
<protein>
    <submittedName>
        <fullName evidence="3">Uncharacterized protein</fullName>
    </submittedName>
</protein>
<keyword evidence="2" id="KW-0812">Transmembrane</keyword>
<feature type="region of interest" description="Disordered" evidence="1">
    <location>
        <begin position="167"/>
        <end position="192"/>
    </location>
</feature>
<keyword evidence="4" id="KW-1185">Reference proteome</keyword>
<gene>
    <name evidence="3" type="ORF">LSH36_337g00043</name>
</gene>
<reference evidence="3" key="1">
    <citation type="journal article" date="2023" name="Mol. Biol. Evol.">
        <title>Third-Generation Sequencing Reveals the Adaptive Role of the Epigenome in Three Deep-Sea Polychaetes.</title>
        <authorList>
            <person name="Perez M."/>
            <person name="Aroh O."/>
            <person name="Sun Y."/>
            <person name="Lan Y."/>
            <person name="Juniper S.K."/>
            <person name="Young C.R."/>
            <person name="Angers B."/>
            <person name="Qian P.Y."/>
        </authorList>
    </citation>
    <scope>NUCLEOTIDE SEQUENCE</scope>
    <source>
        <strain evidence="3">P08H-3</strain>
    </source>
</reference>
<evidence type="ECO:0000313" key="4">
    <source>
        <dbReference type="Proteomes" id="UP001208570"/>
    </source>
</evidence>
<organism evidence="3 4">
    <name type="scientific">Paralvinella palmiformis</name>
    <dbReference type="NCBI Taxonomy" id="53620"/>
    <lineage>
        <taxon>Eukaryota</taxon>
        <taxon>Metazoa</taxon>
        <taxon>Spiralia</taxon>
        <taxon>Lophotrochozoa</taxon>
        <taxon>Annelida</taxon>
        <taxon>Polychaeta</taxon>
        <taxon>Sedentaria</taxon>
        <taxon>Canalipalpata</taxon>
        <taxon>Terebellida</taxon>
        <taxon>Terebelliformia</taxon>
        <taxon>Alvinellidae</taxon>
        <taxon>Paralvinella</taxon>
    </lineage>
</organism>
<evidence type="ECO:0000313" key="3">
    <source>
        <dbReference type="EMBL" id="KAK2152192.1"/>
    </source>
</evidence>
<comment type="caution">
    <text evidence="3">The sequence shown here is derived from an EMBL/GenBank/DDBJ whole genome shotgun (WGS) entry which is preliminary data.</text>
</comment>
<evidence type="ECO:0000256" key="2">
    <source>
        <dbReference type="SAM" id="Phobius"/>
    </source>
</evidence>
<accession>A0AAD9JG91</accession>
<dbReference type="EMBL" id="JAODUP010000337">
    <property type="protein sequence ID" value="KAK2152192.1"/>
    <property type="molecule type" value="Genomic_DNA"/>
</dbReference>
<keyword evidence="2" id="KW-1133">Transmembrane helix</keyword>
<dbReference type="AlphaFoldDB" id="A0AAD9JG91"/>
<name>A0AAD9JG91_9ANNE</name>
<feature type="compositionally biased region" description="Polar residues" evidence="1">
    <location>
        <begin position="175"/>
        <end position="184"/>
    </location>
</feature>
<dbReference type="Proteomes" id="UP001208570">
    <property type="component" value="Unassembled WGS sequence"/>
</dbReference>